<dbReference type="PANTHER" id="PTHR45749">
    <property type="match status" value="1"/>
</dbReference>
<reference evidence="2 3" key="1">
    <citation type="submission" date="2023-09" db="EMBL/GenBank/DDBJ databases">
        <authorList>
            <person name="Wang M."/>
        </authorList>
    </citation>
    <scope>NUCLEOTIDE SEQUENCE [LARGE SCALE GENOMIC DNA]</scope>
    <source>
        <strain evidence="2">GT-2023</strain>
        <tissue evidence="2">Liver</tissue>
    </source>
</reference>
<comment type="caution">
    <text evidence="2">The sequence shown here is derived from an EMBL/GenBank/DDBJ whole genome shotgun (WGS) entry which is preliminary data.</text>
</comment>
<dbReference type="Pfam" id="PF14291">
    <property type="entry name" value="DUF4371"/>
    <property type="match status" value="1"/>
</dbReference>
<organism evidence="2 3">
    <name type="scientific">Cirrhinus molitorella</name>
    <name type="common">mud carp</name>
    <dbReference type="NCBI Taxonomy" id="172907"/>
    <lineage>
        <taxon>Eukaryota</taxon>
        <taxon>Metazoa</taxon>
        <taxon>Chordata</taxon>
        <taxon>Craniata</taxon>
        <taxon>Vertebrata</taxon>
        <taxon>Euteleostomi</taxon>
        <taxon>Actinopterygii</taxon>
        <taxon>Neopterygii</taxon>
        <taxon>Teleostei</taxon>
        <taxon>Ostariophysi</taxon>
        <taxon>Cypriniformes</taxon>
        <taxon>Cyprinidae</taxon>
        <taxon>Labeoninae</taxon>
        <taxon>Labeonini</taxon>
        <taxon>Cirrhinus</taxon>
    </lineage>
</organism>
<sequence>MATWKELEVRLERGLAIDKQEMGLAEAERNRWREVLTRLVAIIQSLPERNLALRGSTDTLNKPDNGNFLKEVELMAKFDLVMKQHVGKVESGAGSHTHYLGKIIQNELIDSISTKILEKIVEEIKTSKYFSIILDCTPDLSHKEQLYVIVRIVSLEGSPQVKEHFMGFLVAEESTGESLSSLILKRLEELNIPSDDCRGQSYDNGATMKGKNKGVQARLLQLNSRAFFVPCGAHTP</sequence>
<protein>
    <recommendedName>
        <fullName evidence="1">DUF4371 domain-containing protein</fullName>
    </recommendedName>
</protein>
<evidence type="ECO:0000313" key="2">
    <source>
        <dbReference type="EMBL" id="KAL1277056.1"/>
    </source>
</evidence>
<evidence type="ECO:0000259" key="1">
    <source>
        <dbReference type="Pfam" id="PF14291"/>
    </source>
</evidence>
<accession>A0ABR3NK37</accession>
<dbReference type="EMBL" id="JAYMGO010000003">
    <property type="protein sequence ID" value="KAL1277056.1"/>
    <property type="molecule type" value="Genomic_DNA"/>
</dbReference>
<name>A0ABR3NK37_9TELE</name>
<gene>
    <name evidence="2" type="ORF">QQF64_023729</name>
</gene>
<dbReference type="PANTHER" id="PTHR45749:SF35">
    <property type="entry name" value="AC-LIKE TRANSPOSASE-RELATED"/>
    <property type="match status" value="1"/>
</dbReference>
<proteinExistence type="predicted"/>
<keyword evidence="3" id="KW-1185">Reference proteome</keyword>
<feature type="domain" description="DUF4371" evidence="1">
    <location>
        <begin position="25"/>
        <end position="213"/>
    </location>
</feature>
<dbReference type="InterPro" id="IPR025398">
    <property type="entry name" value="DUF4371"/>
</dbReference>
<evidence type="ECO:0000313" key="3">
    <source>
        <dbReference type="Proteomes" id="UP001558613"/>
    </source>
</evidence>
<dbReference type="Proteomes" id="UP001558613">
    <property type="component" value="Unassembled WGS sequence"/>
</dbReference>